<reference evidence="1 2" key="2">
    <citation type="journal article" date="2017" name="Genome Biol.">
        <title>New reference genome sequences of hot pepper reveal the massive evolution of plant disease-resistance genes by retroduplication.</title>
        <authorList>
            <person name="Kim S."/>
            <person name="Park J."/>
            <person name="Yeom S.I."/>
            <person name="Kim Y.M."/>
            <person name="Seo E."/>
            <person name="Kim K.T."/>
            <person name="Kim M.S."/>
            <person name="Lee J.M."/>
            <person name="Cheong K."/>
            <person name="Shin H.S."/>
            <person name="Kim S.B."/>
            <person name="Han K."/>
            <person name="Lee J."/>
            <person name="Park M."/>
            <person name="Lee H.A."/>
            <person name="Lee H.Y."/>
            <person name="Lee Y."/>
            <person name="Oh S."/>
            <person name="Lee J.H."/>
            <person name="Choi E."/>
            <person name="Choi E."/>
            <person name="Lee S.E."/>
            <person name="Jeon J."/>
            <person name="Kim H."/>
            <person name="Choi G."/>
            <person name="Song H."/>
            <person name="Lee J."/>
            <person name="Lee S.C."/>
            <person name="Kwon J.K."/>
            <person name="Lee H.Y."/>
            <person name="Koo N."/>
            <person name="Hong Y."/>
            <person name="Kim R.W."/>
            <person name="Kang W.H."/>
            <person name="Huh J.H."/>
            <person name="Kang B.C."/>
            <person name="Yang T.J."/>
            <person name="Lee Y.H."/>
            <person name="Bennetzen J.L."/>
            <person name="Choi D."/>
        </authorList>
    </citation>
    <scope>NUCLEOTIDE SEQUENCE [LARGE SCALE GENOMIC DNA]</scope>
    <source>
        <strain evidence="2">cv. CM334</strain>
    </source>
</reference>
<evidence type="ECO:0000313" key="1">
    <source>
        <dbReference type="EMBL" id="PHT93383.1"/>
    </source>
</evidence>
<protein>
    <submittedName>
        <fullName evidence="1">Uncharacterized protein</fullName>
    </submittedName>
</protein>
<dbReference type="Gramene" id="PHT93383">
    <property type="protein sequence ID" value="PHT93383"/>
    <property type="gene ID" value="T459_01265"/>
</dbReference>
<proteinExistence type="predicted"/>
<sequence>MELFGETTIIRKTILEGRLVVVVDGLSGNGAIDGGSGAAVGANDAPLTVFKANHCEYDHTGYTDFASTNKYSACKCQDCRAKHDVVINTINALTDSVKELISKRGLIPSKMILFSSAPLEIRATRRRRVISRALSNIQKSKIVTSLSVCCTKQRTMSKGEQHELKKKLGGCDYFDWYEERHPSQANSVIWGLLNKVNASEEKQN</sequence>
<reference evidence="1 2" key="1">
    <citation type="journal article" date="2014" name="Nat. Genet.">
        <title>Genome sequence of the hot pepper provides insights into the evolution of pungency in Capsicum species.</title>
        <authorList>
            <person name="Kim S."/>
            <person name="Park M."/>
            <person name="Yeom S.I."/>
            <person name="Kim Y.M."/>
            <person name="Lee J.M."/>
            <person name="Lee H.A."/>
            <person name="Seo E."/>
            <person name="Choi J."/>
            <person name="Cheong K."/>
            <person name="Kim K.T."/>
            <person name="Jung K."/>
            <person name="Lee G.W."/>
            <person name="Oh S.K."/>
            <person name="Bae C."/>
            <person name="Kim S.B."/>
            <person name="Lee H.Y."/>
            <person name="Kim S.Y."/>
            <person name="Kim M.S."/>
            <person name="Kang B.C."/>
            <person name="Jo Y.D."/>
            <person name="Yang H.B."/>
            <person name="Jeong H.J."/>
            <person name="Kang W.H."/>
            <person name="Kwon J.K."/>
            <person name="Shin C."/>
            <person name="Lim J.Y."/>
            <person name="Park J.H."/>
            <person name="Huh J.H."/>
            <person name="Kim J.S."/>
            <person name="Kim B.D."/>
            <person name="Cohen O."/>
            <person name="Paran I."/>
            <person name="Suh M.C."/>
            <person name="Lee S.B."/>
            <person name="Kim Y.K."/>
            <person name="Shin Y."/>
            <person name="Noh S.J."/>
            <person name="Park J."/>
            <person name="Seo Y.S."/>
            <person name="Kwon S.Y."/>
            <person name="Kim H.A."/>
            <person name="Park J.M."/>
            <person name="Kim H.J."/>
            <person name="Choi S.B."/>
            <person name="Bosland P.W."/>
            <person name="Reeves G."/>
            <person name="Jo S.H."/>
            <person name="Lee B.W."/>
            <person name="Cho H.T."/>
            <person name="Choi H.S."/>
            <person name="Lee M.S."/>
            <person name="Yu Y."/>
            <person name="Do Choi Y."/>
            <person name="Park B.S."/>
            <person name="van Deynze A."/>
            <person name="Ashrafi H."/>
            <person name="Hill T."/>
            <person name="Kim W.T."/>
            <person name="Pai H.S."/>
            <person name="Ahn H.K."/>
            <person name="Yeam I."/>
            <person name="Giovannoni J.J."/>
            <person name="Rose J.K."/>
            <person name="Sorensen I."/>
            <person name="Lee S.J."/>
            <person name="Kim R.W."/>
            <person name="Choi I.Y."/>
            <person name="Choi B.S."/>
            <person name="Lim J.S."/>
            <person name="Lee Y.H."/>
            <person name="Choi D."/>
        </authorList>
    </citation>
    <scope>NUCLEOTIDE SEQUENCE [LARGE SCALE GENOMIC DNA]</scope>
    <source>
        <strain evidence="2">cv. CM334</strain>
    </source>
</reference>
<name>A0A2G3AGT9_CAPAN</name>
<comment type="caution">
    <text evidence="1">The sequence shown here is derived from an EMBL/GenBank/DDBJ whole genome shotgun (WGS) entry which is preliminary data.</text>
</comment>
<dbReference type="AlphaFoldDB" id="A0A2G3AGT9"/>
<keyword evidence="2" id="KW-1185">Reference proteome</keyword>
<gene>
    <name evidence="1" type="ORF">T459_01265</name>
</gene>
<evidence type="ECO:0000313" key="2">
    <source>
        <dbReference type="Proteomes" id="UP000222542"/>
    </source>
</evidence>
<dbReference type="EMBL" id="AYRZ02000001">
    <property type="protein sequence ID" value="PHT93383.1"/>
    <property type="molecule type" value="Genomic_DNA"/>
</dbReference>
<organism evidence="1 2">
    <name type="scientific">Capsicum annuum</name>
    <name type="common">Capsicum pepper</name>
    <dbReference type="NCBI Taxonomy" id="4072"/>
    <lineage>
        <taxon>Eukaryota</taxon>
        <taxon>Viridiplantae</taxon>
        <taxon>Streptophyta</taxon>
        <taxon>Embryophyta</taxon>
        <taxon>Tracheophyta</taxon>
        <taxon>Spermatophyta</taxon>
        <taxon>Magnoliopsida</taxon>
        <taxon>eudicotyledons</taxon>
        <taxon>Gunneridae</taxon>
        <taxon>Pentapetalae</taxon>
        <taxon>asterids</taxon>
        <taxon>lamiids</taxon>
        <taxon>Solanales</taxon>
        <taxon>Solanaceae</taxon>
        <taxon>Solanoideae</taxon>
        <taxon>Capsiceae</taxon>
        <taxon>Capsicum</taxon>
    </lineage>
</organism>
<accession>A0A2G3AGT9</accession>
<dbReference type="Proteomes" id="UP000222542">
    <property type="component" value="Unassembled WGS sequence"/>
</dbReference>